<name>A0A8I3A6V6_9AGAM</name>
<keyword evidence="3" id="KW-1185">Reference proteome</keyword>
<comment type="caution">
    <text evidence="2">The sequence shown here is derived from an EMBL/GenBank/DDBJ whole genome shotgun (WGS) entry which is preliminary data.</text>
</comment>
<evidence type="ECO:0000313" key="2">
    <source>
        <dbReference type="EMBL" id="KAG6373943.1"/>
    </source>
</evidence>
<accession>A0A8I3A6V6</accession>
<dbReference type="Proteomes" id="UP000683000">
    <property type="component" value="Unassembled WGS sequence"/>
</dbReference>
<sequence length="322" mass="36306">MFRPTHSRQCSRSLTVTRHEQTDSQSSIQPHHRSSSVNRTTNASAIHTAHLNTLHSRKSTLEVRRLPSGSRKPLEKIVEVKSPVRQSHALAQEFGEFDSILAVIPTDEMIDYNVYYDGYDNMGNPTNIEGSRYYEDSGEEEQELANGRDTVNVVDESMYMADVSVDMHRTQDTDGEGETFNLSAVQSADSSDEGEDDELDEDELEKECMLVAAMIAQSTCHIRKHFHGREDTLKDISMGDILTDDIDLDVGICDSLDFDWLLPVDHWTDQEPQTQQAPPRLPQPPSRLPQALPCLLQPPSRQHHAQGVSFQTRLGQSLIIYC</sequence>
<feature type="compositionally biased region" description="Polar residues" evidence="1">
    <location>
        <begin position="7"/>
        <end position="16"/>
    </location>
</feature>
<reference evidence="2" key="1">
    <citation type="submission" date="2021-03" db="EMBL/GenBank/DDBJ databases">
        <title>Evolutionary innovations through gain and loss of genes in the ectomycorrhizal Boletales.</title>
        <authorList>
            <person name="Wu G."/>
            <person name="Miyauchi S."/>
            <person name="Morin E."/>
            <person name="Yang Z.-L."/>
            <person name="Xu J."/>
            <person name="Martin F.M."/>
        </authorList>
    </citation>
    <scope>NUCLEOTIDE SEQUENCE</scope>
    <source>
        <strain evidence="2">BR01</strain>
    </source>
</reference>
<feature type="compositionally biased region" description="Polar residues" evidence="1">
    <location>
        <begin position="23"/>
        <end position="40"/>
    </location>
</feature>
<evidence type="ECO:0000313" key="3">
    <source>
        <dbReference type="Proteomes" id="UP000683000"/>
    </source>
</evidence>
<feature type="region of interest" description="Disordered" evidence="1">
    <location>
        <begin position="1"/>
        <end position="40"/>
    </location>
</feature>
<dbReference type="EMBL" id="JAGFBS010000020">
    <property type="protein sequence ID" value="KAG6373943.1"/>
    <property type="molecule type" value="Genomic_DNA"/>
</dbReference>
<evidence type="ECO:0000256" key="1">
    <source>
        <dbReference type="SAM" id="MobiDB-lite"/>
    </source>
</evidence>
<gene>
    <name evidence="2" type="ORF">JVT61DRAFT_6106</name>
</gene>
<proteinExistence type="predicted"/>
<protein>
    <submittedName>
        <fullName evidence="2">Uncharacterized protein</fullName>
    </submittedName>
</protein>
<organism evidence="2 3">
    <name type="scientific">Boletus reticuloceps</name>
    <dbReference type="NCBI Taxonomy" id="495285"/>
    <lineage>
        <taxon>Eukaryota</taxon>
        <taxon>Fungi</taxon>
        <taxon>Dikarya</taxon>
        <taxon>Basidiomycota</taxon>
        <taxon>Agaricomycotina</taxon>
        <taxon>Agaricomycetes</taxon>
        <taxon>Agaricomycetidae</taxon>
        <taxon>Boletales</taxon>
        <taxon>Boletineae</taxon>
        <taxon>Boletaceae</taxon>
        <taxon>Boletoideae</taxon>
        <taxon>Boletus</taxon>
    </lineage>
</organism>
<dbReference type="AlphaFoldDB" id="A0A8I3A6V6"/>